<dbReference type="OrthoDB" id="342588at2"/>
<keyword evidence="2" id="KW-1185">Reference proteome</keyword>
<dbReference type="EMBL" id="BFAZ01000009">
    <property type="protein sequence ID" value="GBF43863.1"/>
    <property type="molecule type" value="Genomic_DNA"/>
</dbReference>
<accession>A0A2P2DGV4</accession>
<name>A0A2P2DGV4_9LEPT</name>
<reference evidence="2" key="1">
    <citation type="journal article" date="2019" name="Microbiol. Immunol.">
        <title>Molecular and phenotypic characterization of Leptospira johnsonii sp. nov., Leptospira ellinghausenii sp. nov. and Leptospira ryugenii sp. nov. isolated from soil and water in Japan.</title>
        <authorList>
            <person name="Masuzawa T."/>
            <person name="Saito M."/>
            <person name="Nakao R."/>
            <person name="Nikaido Y."/>
            <person name="Matsumoto M."/>
            <person name="Ogawa M."/>
            <person name="Yokoyama M."/>
            <person name="Hidaka Y."/>
            <person name="Tomita J."/>
            <person name="Sakakibara K."/>
            <person name="Suzuki K."/>
            <person name="Yasuda S."/>
            <person name="Sato H."/>
            <person name="Yamaguchi M."/>
            <person name="Yoshida S.I."/>
            <person name="Koizumi N."/>
            <person name="Kawamura Y."/>
        </authorList>
    </citation>
    <scope>NUCLEOTIDE SEQUENCE [LARGE SCALE GENOMIC DNA]</scope>
    <source>
        <strain evidence="2">E18</strain>
    </source>
</reference>
<evidence type="ECO:0008006" key="3">
    <source>
        <dbReference type="Google" id="ProtNLM"/>
    </source>
</evidence>
<gene>
    <name evidence="1" type="ORF">LPTSP2_31660</name>
</gene>
<comment type="caution">
    <text evidence="1">The sequence shown here is derived from an EMBL/GenBank/DDBJ whole genome shotgun (WGS) entry which is preliminary data.</text>
</comment>
<dbReference type="Proteomes" id="UP000245206">
    <property type="component" value="Unassembled WGS sequence"/>
</dbReference>
<dbReference type="AlphaFoldDB" id="A0A2P2DGV4"/>
<evidence type="ECO:0000313" key="2">
    <source>
        <dbReference type="Proteomes" id="UP000245206"/>
    </source>
</evidence>
<proteinExistence type="predicted"/>
<organism evidence="1 2">
    <name type="scientific">Leptospira ellinghausenii</name>
    <dbReference type="NCBI Taxonomy" id="1917822"/>
    <lineage>
        <taxon>Bacteria</taxon>
        <taxon>Pseudomonadati</taxon>
        <taxon>Spirochaetota</taxon>
        <taxon>Spirochaetia</taxon>
        <taxon>Leptospirales</taxon>
        <taxon>Leptospiraceae</taxon>
        <taxon>Leptospira</taxon>
    </lineage>
</organism>
<dbReference type="NCBIfam" id="NF047814">
    <property type="entry name" value="LIC20211_lipo"/>
    <property type="match status" value="1"/>
</dbReference>
<protein>
    <recommendedName>
        <fullName evidence="3">Lipoprotein</fullName>
    </recommendedName>
</protein>
<sequence>MRNEHGRSYIVKKIILLILPFVYLTFVSNCASSSVGIATSNKPIPNTPYETIKTVDKTFTWYAFDIVLFGLPITQPPVADLYEKVMEEESGDALVNIRYWNDKSIFGPITRYRFNIKGDLVKFTNSQTPTKSKK</sequence>
<evidence type="ECO:0000313" key="1">
    <source>
        <dbReference type="EMBL" id="GBF43863.1"/>
    </source>
</evidence>